<keyword evidence="2 5" id="KW-0812">Transmembrane</keyword>
<sequence length="229" mass="24588">MTEFHLLALGWFAFTVALYLGMKALYQRYSKWWLMPMLAVPVVLIVCLLLSHQSFSVYFADTRWLVWMLGPATVAFAVPIYEYRQLILRHWLALAVGVVAGITAAVTSSIFLARLFGLSPALQASLAPRSVSTPFAMAVAPQLGGSSDLTAVFVVLTGVFGMLLGELMLALLPLRSRLARGALFGASSHGAGTAKAMEIGQEEGVVSSLVMMISGVATVFAEPLIAHLV</sequence>
<dbReference type="InterPro" id="IPR007300">
    <property type="entry name" value="CidB/LrgB"/>
</dbReference>
<feature type="transmembrane region" description="Helical" evidence="5">
    <location>
        <begin position="6"/>
        <end position="26"/>
    </location>
</feature>
<dbReference type="Pfam" id="PF04172">
    <property type="entry name" value="LrgB"/>
    <property type="match status" value="1"/>
</dbReference>
<feature type="transmembrane region" description="Helical" evidence="5">
    <location>
        <begin position="151"/>
        <end position="172"/>
    </location>
</feature>
<protein>
    <submittedName>
        <fullName evidence="6">LrgB family protein</fullName>
    </submittedName>
</protein>
<comment type="subcellular location">
    <subcellularLocation>
        <location evidence="1">Membrane</location>
        <topology evidence="1">Multi-pass membrane protein</topology>
    </subcellularLocation>
</comment>
<evidence type="ECO:0000256" key="2">
    <source>
        <dbReference type="ARBA" id="ARBA00022692"/>
    </source>
</evidence>
<reference evidence="6" key="1">
    <citation type="submission" date="2020-11" db="EMBL/GenBank/DDBJ databases">
        <title>Azospira inquinata sp. nov.</title>
        <authorList>
            <person name="Moe W.M."/>
            <person name="Mikes M.C."/>
        </authorList>
    </citation>
    <scope>NUCLEOTIDE SEQUENCE</scope>
    <source>
        <strain evidence="6">Azo-3</strain>
    </source>
</reference>
<evidence type="ECO:0000256" key="1">
    <source>
        <dbReference type="ARBA" id="ARBA00004141"/>
    </source>
</evidence>
<feature type="transmembrane region" description="Helical" evidence="5">
    <location>
        <begin position="64"/>
        <end position="81"/>
    </location>
</feature>
<organism evidence="6 7">
    <name type="scientific">Azospira inquinata</name>
    <dbReference type="NCBI Taxonomy" id="2785627"/>
    <lineage>
        <taxon>Bacteria</taxon>
        <taxon>Pseudomonadati</taxon>
        <taxon>Pseudomonadota</taxon>
        <taxon>Betaproteobacteria</taxon>
        <taxon>Rhodocyclales</taxon>
        <taxon>Rhodocyclaceae</taxon>
        <taxon>Azospira</taxon>
    </lineage>
</organism>
<dbReference type="PANTHER" id="PTHR30249:SF16">
    <property type="entry name" value="INNER MEMBRANE PROTEIN"/>
    <property type="match status" value="1"/>
</dbReference>
<proteinExistence type="predicted"/>
<feature type="transmembrane region" description="Helical" evidence="5">
    <location>
        <begin position="93"/>
        <end position="116"/>
    </location>
</feature>
<evidence type="ECO:0000256" key="4">
    <source>
        <dbReference type="ARBA" id="ARBA00023136"/>
    </source>
</evidence>
<dbReference type="PANTHER" id="PTHR30249">
    <property type="entry name" value="PUTATIVE SEROTONIN TRANSPORTER"/>
    <property type="match status" value="1"/>
</dbReference>
<dbReference type="EMBL" id="CP064782">
    <property type="protein sequence ID" value="QWT49184.1"/>
    <property type="molecule type" value="Genomic_DNA"/>
</dbReference>
<dbReference type="RefSeq" id="WP_216127877.1">
    <property type="nucleotide sequence ID" value="NZ_CP064782.1"/>
</dbReference>
<dbReference type="KEGG" id="aiq:Azoinq_00765"/>
<keyword evidence="3 5" id="KW-1133">Transmembrane helix</keyword>
<accession>A0A975SNS0</accession>
<evidence type="ECO:0000313" key="7">
    <source>
        <dbReference type="Proteomes" id="UP000683428"/>
    </source>
</evidence>
<keyword evidence="7" id="KW-1185">Reference proteome</keyword>
<name>A0A975SNS0_9RHOO</name>
<gene>
    <name evidence="6" type="ORF">Azoinq_00765</name>
</gene>
<keyword evidence="4 5" id="KW-0472">Membrane</keyword>
<evidence type="ECO:0000313" key="6">
    <source>
        <dbReference type="EMBL" id="QWT49184.1"/>
    </source>
</evidence>
<dbReference type="Proteomes" id="UP000683428">
    <property type="component" value="Chromosome"/>
</dbReference>
<evidence type="ECO:0000256" key="5">
    <source>
        <dbReference type="SAM" id="Phobius"/>
    </source>
</evidence>
<dbReference type="AlphaFoldDB" id="A0A975SNS0"/>
<feature type="transmembrane region" description="Helical" evidence="5">
    <location>
        <begin position="33"/>
        <end position="52"/>
    </location>
</feature>
<evidence type="ECO:0000256" key="3">
    <source>
        <dbReference type="ARBA" id="ARBA00022989"/>
    </source>
</evidence>
<dbReference type="GO" id="GO:0016020">
    <property type="term" value="C:membrane"/>
    <property type="evidence" value="ECO:0007669"/>
    <property type="project" value="UniProtKB-SubCell"/>
</dbReference>